<reference evidence="6" key="1">
    <citation type="journal article" date="2020" name="J. Eukaryot. Microbiol.">
        <title>De novo Sequencing, Assembly and Annotation of the Transcriptome for the Free-Living Testate Amoeba Arcella intermedia.</title>
        <authorList>
            <person name="Ribeiro G.M."/>
            <person name="Porfirio-Sousa A.L."/>
            <person name="Maurer-Alcala X.X."/>
            <person name="Katz L.A."/>
            <person name="Lahr D.J.G."/>
        </authorList>
    </citation>
    <scope>NUCLEOTIDE SEQUENCE</scope>
</reference>
<organism evidence="6">
    <name type="scientific">Arcella intermedia</name>
    <dbReference type="NCBI Taxonomy" id="1963864"/>
    <lineage>
        <taxon>Eukaryota</taxon>
        <taxon>Amoebozoa</taxon>
        <taxon>Tubulinea</taxon>
        <taxon>Elardia</taxon>
        <taxon>Arcellinida</taxon>
        <taxon>Sphaerothecina</taxon>
        <taxon>Arcellidae</taxon>
        <taxon>Arcella</taxon>
    </lineage>
</organism>
<comment type="subcellular location">
    <subcellularLocation>
        <location evidence="1">Lysosome</location>
    </subcellularLocation>
</comment>
<accession>A0A6B2LA01</accession>
<keyword evidence="3" id="KW-0378">Hydrolase</keyword>
<dbReference type="Gene3D" id="3.60.60.10">
    <property type="entry name" value="Penicillin V Acylase, Chain A"/>
    <property type="match status" value="1"/>
</dbReference>
<evidence type="ECO:0000256" key="3">
    <source>
        <dbReference type="ARBA" id="ARBA00022801"/>
    </source>
</evidence>
<dbReference type="GO" id="GO:0017040">
    <property type="term" value="F:N-acylsphingosine amidohydrolase activity"/>
    <property type="evidence" value="ECO:0007669"/>
    <property type="project" value="UniProtKB-EC"/>
</dbReference>
<dbReference type="EC" id="3.5.1.23" evidence="2"/>
<dbReference type="PANTHER" id="PTHR28583:SF1">
    <property type="entry name" value="ACID CERAMIDASE"/>
    <property type="match status" value="1"/>
</dbReference>
<proteinExistence type="predicted"/>
<evidence type="ECO:0000313" key="6">
    <source>
        <dbReference type="EMBL" id="NDV33627.1"/>
    </source>
</evidence>
<evidence type="ECO:0000256" key="2">
    <source>
        <dbReference type="ARBA" id="ARBA00011891"/>
    </source>
</evidence>
<dbReference type="PANTHER" id="PTHR28583">
    <property type="entry name" value="ACID AMIDASE"/>
    <property type="match status" value="1"/>
</dbReference>
<sequence length="264" mass="29418">MGIPYGWLALFNLGYEVSDACTSIVAQTPDGKILHARNLDFWAGMGFTETLKEMTVQIDFQKGGKTLFTSTSFVGMVGLLSGFKPHAFSATVDTRFYPGGIGELFYEIIAAIEERNASLVSFLLRDVFTNEQDFQGALENLSNDELIADVYYILAGVSAGQGAVISRNRTGADDVWLLDSPSRWFEVETNYDHWKEAPWFDDRIDPANAVMNSFGQQAISLDNMWKTLSTKPVFNLQTTYSILSCPATGEYSSFTRYCPYPCVE</sequence>
<evidence type="ECO:0000259" key="5">
    <source>
        <dbReference type="Pfam" id="PF02275"/>
    </source>
</evidence>
<dbReference type="EMBL" id="GIBP01004658">
    <property type="protein sequence ID" value="NDV33627.1"/>
    <property type="molecule type" value="Transcribed_RNA"/>
</dbReference>
<dbReference type="AlphaFoldDB" id="A0A6B2LA01"/>
<keyword evidence="4" id="KW-0458">Lysosome</keyword>
<protein>
    <recommendedName>
        <fullName evidence="2">ceramidase</fullName>
        <ecNumber evidence="2">3.5.1.23</ecNumber>
    </recommendedName>
</protein>
<feature type="domain" description="Choloylglycine hydrolase/NAAA C-terminal" evidence="5">
    <location>
        <begin position="21"/>
        <end position="176"/>
    </location>
</feature>
<dbReference type="Pfam" id="PF02275">
    <property type="entry name" value="CBAH"/>
    <property type="match status" value="1"/>
</dbReference>
<evidence type="ECO:0000256" key="4">
    <source>
        <dbReference type="ARBA" id="ARBA00023228"/>
    </source>
</evidence>
<name>A0A6B2LA01_9EUKA</name>
<dbReference type="InterPro" id="IPR029132">
    <property type="entry name" value="CBAH/NAAA_C"/>
</dbReference>
<evidence type="ECO:0000256" key="1">
    <source>
        <dbReference type="ARBA" id="ARBA00004371"/>
    </source>
</evidence>
<dbReference type="GO" id="GO:0005764">
    <property type="term" value="C:lysosome"/>
    <property type="evidence" value="ECO:0007669"/>
    <property type="project" value="UniProtKB-SubCell"/>
</dbReference>